<dbReference type="AlphaFoldDB" id="A0A8X6Y172"/>
<name>A0A8X6Y172_9ARAC</name>
<organism evidence="2 3">
    <name type="scientific">Trichonephila inaurata madagascariensis</name>
    <dbReference type="NCBI Taxonomy" id="2747483"/>
    <lineage>
        <taxon>Eukaryota</taxon>
        <taxon>Metazoa</taxon>
        <taxon>Ecdysozoa</taxon>
        <taxon>Arthropoda</taxon>
        <taxon>Chelicerata</taxon>
        <taxon>Arachnida</taxon>
        <taxon>Araneae</taxon>
        <taxon>Araneomorphae</taxon>
        <taxon>Entelegynae</taxon>
        <taxon>Araneoidea</taxon>
        <taxon>Nephilidae</taxon>
        <taxon>Trichonephila</taxon>
        <taxon>Trichonephila inaurata</taxon>
    </lineage>
</organism>
<protein>
    <submittedName>
        <fullName evidence="2">Uncharacterized protein</fullName>
    </submittedName>
</protein>
<reference evidence="2" key="1">
    <citation type="submission" date="2020-08" db="EMBL/GenBank/DDBJ databases">
        <title>Multicomponent nature underlies the extraordinary mechanical properties of spider dragline silk.</title>
        <authorList>
            <person name="Kono N."/>
            <person name="Nakamura H."/>
            <person name="Mori M."/>
            <person name="Yoshida Y."/>
            <person name="Ohtoshi R."/>
            <person name="Malay A.D."/>
            <person name="Moran D.A.P."/>
            <person name="Tomita M."/>
            <person name="Numata K."/>
            <person name="Arakawa K."/>
        </authorList>
    </citation>
    <scope>NUCLEOTIDE SEQUENCE</scope>
</reference>
<dbReference type="OrthoDB" id="6458382at2759"/>
<proteinExistence type="predicted"/>
<keyword evidence="3" id="KW-1185">Reference proteome</keyword>
<feature type="region of interest" description="Disordered" evidence="1">
    <location>
        <begin position="83"/>
        <end position="105"/>
    </location>
</feature>
<sequence>MLRADLSTLSSKFPHFLDNLPLFSIDSPLSLPSTTRTNDPTKKGRYVPSTCAHPLFTFSPLTFNKSETYREAPLGGGRTYLQETAAKNRTVKRKAKKTQQWKNLG</sequence>
<evidence type="ECO:0000313" key="3">
    <source>
        <dbReference type="Proteomes" id="UP000886998"/>
    </source>
</evidence>
<comment type="caution">
    <text evidence="2">The sequence shown here is derived from an EMBL/GenBank/DDBJ whole genome shotgun (WGS) entry which is preliminary data.</text>
</comment>
<evidence type="ECO:0000313" key="2">
    <source>
        <dbReference type="EMBL" id="GFY62323.1"/>
    </source>
</evidence>
<dbReference type="Proteomes" id="UP000886998">
    <property type="component" value="Unassembled WGS sequence"/>
</dbReference>
<dbReference type="EMBL" id="BMAV01014168">
    <property type="protein sequence ID" value="GFY62323.1"/>
    <property type="molecule type" value="Genomic_DNA"/>
</dbReference>
<gene>
    <name evidence="2" type="ORF">TNIN_211311</name>
</gene>
<feature type="compositionally biased region" description="Basic residues" evidence="1">
    <location>
        <begin position="89"/>
        <end position="99"/>
    </location>
</feature>
<evidence type="ECO:0000256" key="1">
    <source>
        <dbReference type="SAM" id="MobiDB-lite"/>
    </source>
</evidence>
<accession>A0A8X6Y172</accession>